<dbReference type="EMBL" id="BKCJ010108683">
    <property type="protein sequence ID" value="GEX44438.1"/>
    <property type="molecule type" value="Genomic_DNA"/>
</dbReference>
<proteinExistence type="predicted"/>
<reference evidence="2" key="1">
    <citation type="journal article" date="2019" name="Sci. Rep.">
        <title>Draft genome of Tanacetum cinerariifolium, the natural source of mosquito coil.</title>
        <authorList>
            <person name="Yamashiro T."/>
            <person name="Shiraishi A."/>
            <person name="Satake H."/>
            <person name="Nakayama K."/>
        </authorList>
    </citation>
    <scope>NUCLEOTIDE SEQUENCE</scope>
</reference>
<dbReference type="AlphaFoldDB" id="A0A699H9J0"/>
<gene>
    <name evidence="2" type="ORF">Tci_316413</name>
</gene>
<dbReference type="Pfam" id="PF14223">
    <property type="entry name" value="Retrotran_gag_2"/>
    <property type="match status" value="1"/>
</dbReference>
<evidence type="ECO:0000256" key="1">
    <source>
        <dbReference type="SAM" id="Coils"/>
    </source>
</evidence>
<name>A0A699H9J0_TANCI</name>
<keyword evidence="1" id="KW-0175">Coiled coil</keyword>
<organism evidence="2">
    <name type="scientific">Tanacetum cinerariifolium</name>
    <name type="common">Dalmatian daisy</name>
    <name type="synonym">Chrysanthemum cinerariifolium</name>
    <dbReference type="NCBI Taxonomy" id="118510"/>
    <lineage>
        <taxon>Eukaryota</taxon>
        <taxon>Viridiplantae</taxon>
        <taxon>Streptophyta</taxon>
        <taxon>Embryophyta</taxon>
        <taxon>Tracheophyta</taxon>
        <taxon>Spermatophyta</taxon>
        <taxon>Magnoliopsida</taxon>
        <taxon>eudicotyledons</taxon>
        <taxon>Gunneridae</taxon>
        <taxon>Pentapetalae</taxon>
        <taxon>asterids</taxon>
        <taxon>campanulids</taxon>
        <taxon>Asterales</taxon>
        <taxon>Asteraceae</taxon>
        <taxon>Asteroideae</taxon>
        <taxon>Anthemideae</taxon>
        <taxon>Anthemidinae</taxon>
        <taxon>Tanacetum</taxon>
    </lineage>
</organism>
<protein>
    <submittedName>
        <fullName evidence="2">Ribonuclease H-like domain-containing protein</fullName>
    </submittedName>
</protein>
<feature type="coiled-coil region" evidence="1">
    <location>
        <begin position="111"/>
        <end position="145"/>
    </location>
</feature>
<accession>A0A699H9J0</accession>
<evidence type="ECO:0000313" key="2">
    <source>
        <dbReference type="EMBL" id="GEX44438.1"/>
    </source>
</evidence>
<sequence>MLEEKVPSFLPTDDPLERLNKAMALFRSAITSKYLPATIQEGKVEMDADNADIRPIYDKEPMAEVQLTTECNIFATRQRHIEQPEIITEGRVDQYAEQWQHGQILNETSNKAKIKKEIDVLETMNIELKQTVAKLLKENETLKKHYKDLYDSIKITRSNTIEQTTSLLANNADLKAQIQKKIFANTALKNDLRKLRGNSVDTKFAKTSVLGKPVLQSLRNQSVVRQLNAFKSERPQMWKPMGRIFKTVGLRWVPTGKILTSCTSKDDSEPKHGSNVDIPNIHECKQTMDSSAGVAELKRNVRIKGVKKKALLTTLGRNRVNAYSIGNHNDDSGIEDKLSWTEGSSVCYPKKTEGDNSVSLKVLAKSRVSRSTSGVVNLSVSLPGADSGCTEDIGYECADANSGRCNPYDDSRSSLSLPRPDAVARFIMPLLDRSRRRHFIPAMPSPCSVNMILHDGVTVIEFGDSYEVPTSTTDTTTTDTTNGETGTKLGRTVTLTAEDMQNKKNDVKARTTLLLSFPDEYQLRFSKYKTARELWAVILKTFGGNEATKKTKKNLLKQQYGNFRAEGSETLEQTFSRLQVIVGQL</sequence>
<comment type="caution">
    <text evidence="2">The sequence shown here is derived from an EMBL/GenBank/DDBJ whole genome shotgun (WGS) entry which is preliminary data.</text>
</comment>